<proteinExistence type="predicted"/>
<keyword evidence="1" id="KW-1185">Reference proteome</keyword>
<evidence type="ECO:0000313" key="2">
    <source>
        <dbReference type="RefSeq" id="XP_075112883.1"/>
    </source>
</evidence>
<gene>
    <name evidence="2" type="primary">LOC142182564</name>
</gene>
<name>A0AC58UTR3_TOBAC</name>
<reference evidence="1" key="1">
    <citation type="journal article" date="2014" name="Nat. Commun.">
        <title>The tobacco genome sequence and its comparison with those of tomato and potato.</title>
        <authorList>
            <person name="Sierro N."/>
            <person name="Battey J.N."/>
            <person name="Ouadi S."/>
            <person name="Bakaher N."/>
            <person name="Bovet L."/>
            <person name="Willig A."/>
            <person name="Goepfert S."/>
            <person name="Peitsch M.C."/>
            <person name="Ivanov N.V."/>
        </authorList>
    </citation>
    <scope>NUCLEOTIDE SEQUENCE [LARGE SCALE GENOMIC DNA]</scope>
</reference>
<sequence length="434" mass="49227">MMPPNSKKQSLPPNVLGNLPENVIDDILLRLPLRDAVRTCILSKNWRYKWCKLPRLKLDQTLWETTNDLIPPTVKITDIIYQLLTLHVGHISKFILSIFDLINCPKIDNLIYFLSRNGIQHLVLQFPIGNPYKLPSSFFTCLQLRHVTLHRCILRTPPVFKGFHRLLSLELSQVTICTEFLGRFISRCPLLEHLLLEYVDNANNIEVNAPKLRSFVFTGNLHFLHLKCVPLLAKVSHESTASLLKAGKNDFVNFFNSIPALEHLHWNYNSFRFMVTGPGEVPTRLPSALNCLKHLYLSEICLEERVELLCALCLIRSSPNLEELEIKGPFDLIGKLLAPVLWSAVDEIPASFSDVTYTHLRAVKIKGVAGAWGEMQLIKVLLAKSPVLVRMVIEPDVVGDQSLKVLAKITKFQRASPKAEVVYNVDAYPGYNLA</sequence>
<dbReference type="RefSeq" id="XP_075112883.1">
    <property type="nucleotide sequence ID" value="XM_075256782.1"/>
</dbReference>
<protein>
    <submittedName>
        <fullName evidence="2">F-box/FBD/LRR-repeat protein At1g13570-like</fullName>
    </submittedName>
</protein>
<accession>A0AC58UTR3</accession>
<evidence type="ECO:0000313" key="1">
    <source>
        <dbReference type="Proteomes" id="UP000790787"/>
    </source>
</evidence>
<dbReference type="Proteomes" id="UP000790787">
    <property type="component" value="Chromosome 7"/>
</dbReference>
<reference evidence="2" key="2">
    <citation type="submission" date="2025-08" db="UniProtKB">
        <authorList>
            <consortium name="RefSeq"/>
        </authorList>
    </citation>
    <scope>IDENTIFICATION</scope>
    <source>
        <tissue evidence="2">Leaf</tissue>
    </source>
</reference>
<organism evidence="1 2">
    <name type="scientific">Nicotiana tabacum</name>
    <name type="common">Common tobacco</name>
    <dbReference type="NCBI Taxonomy" id="4097"/>
    <lineage>
        <taxon>Eukaryota</taxon>
        <taxon>Viridiplantae</taxon>
        <taxon>Streptophyta</taxon>
        <taxon>Embryophyta</taxon>
        <taxon>Tracheophyta</taxon>
        <taxon>Spermatophyta</taxon>
        <taxon>Magnoliopsida</taxon>
        <taxon>eudicotyledons</taxon>
        <taxon>Gunneridae</taxon>
        <taxon>Pentapetalae</taxon>
        <taxon>asterids</taxon>
        <taxon>lamiids</taxon>
        <taxon>Solanales</taxon>
        <taxon>Solanaceae</taxon>
        <taxon>Nicotianoideae</taxon>
        <taxon>Nicotianeae</taxon>
        <taxon>Nicotiana</taxon>
    </lineage>
</organism>